<evidence type="ECO:0000313" key="3">
    <source>
        <dbReference type="Proteomes" id="UP000179243"/>
    </source>
</evidence>
<proteinExistence type="predicted"/>
<reference evidence="2 3" key="1">
    <citation type="journal article" date="2016" name="Nat. Commun.">
        <title>Thousands of microbial genomes shed light on interconnected biogeochemical processes in an aquifer system.</title>
        <authorList>
            <person name="Anantharaman K."/>
            <person name="Brown C.T."/>
            <person name="Hug L.A."/>
            <person name="Sharon I."/>
            <person name="Castelle C.J."/>
            <person name="Probst A.J."/>
            <person name="Thomas B.C."/>
            <person name="Singh A."/>
            <person name="Wilkins M.J."/>
            <person name="Karaoz U."/>
            <person name="Brodie E.L."/>
            <person name="Williams K.H."/>
            <person name="Hubbard S.S."/>
            <person name="Banfield J.F."/>
        </authorList>
    </citation>
    <scope>NUCLEOTIDE SEQUENCE [LARGE SCALE GENOMIC DNA]</scope>
</reference>
<dbReference type="NCBIfam" id="TIGR04183">
    <property type="entry name" value="Por_Secre_tail"/>
    <property type="match status" value="1"/>
</dbReference>
<organism evidence="2 3">
    <name type="scientific">Candidatus Raymondbacteria bacterium RIFOXYD12_FULL_49_13</name>
    <dbReference type="NCBI Taxonomy" id="1817890"/>
    <lineage>
        <taxon>Bacteria</taxon>
        <taxon>Raymondiibacteriota</taxon>
    </lineage>
</organism>
<dbReference type="EMBL" id="MFYX01000136">
    <property type="protein sequence ID" value="OGK00985.1"/>
    <property type="molecule type" value="Genomic_DNA"/>
</dbReference>
<dbReference type="AlphaFoldDB" id="A0A1F7F2U5"/>
<dbReference type="InterPro" id="IPR012334">
    <property type="entry name" value="Pectin_lyas_fold"/>
</dbReference>
<gene>
    <name evidence="2" type="ORF">A2519_17145</name>
</gene>
<comment type="caution">
    <text evidence="2">The sequence shown here is derived from an EMBL/GenBank/DDBJ whole genome shotgun (WGS) entry which is preliminary data.</text>
</comment>
<feature type="domain" description="Secretion system C-terminal sorting" evidence="1">
    <location>
        <begin position="442"/>
        <end position="512"/>
    </location>
</feature>
<dbReference type="InterPro" id="IPR006626">
    <property type="entry name" value="PbH1"/>
</dbReference>
<name>A0A1F7F2U5_UNCRA</name>
<protein>
    <recommendedName>
        <fullName evidence="1">Secretion system C-terminal sorting domain-containing protein</fullName>
    </recommendedName>
</protein>
<dbReference type="InterPro" id="IPR026444">
    <property type="entry name" value="Secre_tail"/>
</dbReference>
<dbReference type="Gene3D" id="2.160.20.10">
    <property type="entry name" value="Single-stranded right-handed beta-helix, Pectin lyase-like"/>
    <property type="match status" value="1"/>
</dbReference>
<dbReference type="Pfam" id="PF18962">
    <property type="entry name" value="Por_Secre_tail"/>
    <property type="match status" value="1"/>
</dbReference>
<evidence type="ECO:0000259" key="1">
    <source>
        <dbReference type="Pfam" id="PF18962"/>
    </source>
</evidence>
<dbReference type="Proteomes" id="UP000179243">
    <property type="component" value="Unassembled WGS sequence"/>
</dbReference>
<evidence type="ECO:0000313" key="2">
    <source>
        <dbReference type="EMBL" id="OGK00985.1"/>
    </source>
</evidence>
<sequence length="516" mass="56392">MISAVLITGLFVTFGGAAIAPFWGIPVFPDTMTGDVVRDTVKAGDVDDLYSKFHRIQDFKDRKYVLYISPGTYQIRTSSVNSALIVDSGAVNVVIRGLTGNPLDVRFRGIGFDTRDEDSCKHLFGFRDCSKITLAHVTFEDAGFNGISVSPTWEQRNLCIYNVHFYNIGERAIKVSGGALDTERAFEGEVKYCYFACDTVHPAGYYMNGDYIAAIDCMGLGTWVFRNNVFESIRGTTGGGRAAIFIWNHSSNVIVENNIIVNCDRSIAFGNPQNATSFHVNDGIIRNNFVVAGVGRTMEICDANRVKIYNNTIYTSRISGQPYTDAIYLENSASVEIKNNIMTGNVSVNSGGFPDTSHNIHNTAVSWFSDVSTGNLHLTSQAEAVRDAGLVFPEATEDIDGCLRDEHPDIGADEFGADGCGYSSINHRVPHAYQSTIFDFAIHPNPFNAHAVIHFTGKTGKAAIRIYDLKGSLVMVFPETAAETAIVDCSRLPAGLFIITAVMGTRVSSKKMCLIK</sequence>
<dbReference type="SUPFAM" id="SSF51126">
    <property type="entry name" value="Pectin lyase-like"/>
    <property type="match status" value="1"/>
</dbReference>
<dbReference type="InterPro" id="IPR011050">
    <property type="entry name" value="Pectin_lyase_fold/virulence"/>
</dbReference>
<accession>A0A1F7F2U5</accession>
<dbReference type="SMART" id="SM00710">
    <property type="entry name" value="PbH1"/>
    <property type="match status" value="6"/>
</dbReference>